<keyword evidence="3" id="KW-1185">Reference proteome</keyword>
<dbReference type="KEGG" id="sphv:F9278_40125"/>
<reference evidence="2 3" key="1">
    <citation type="submission" date="2019-10" db="EMBL/GenBank/DDBJ databases">
        <title>Streptomyces sp. strain GY16 isolated from leaves of Broussonetia papyrifera.</title>
        <authorList>
            <person name="Mo P."/>
        </authorList>
    </citation>
    <scope>NUCLEOTIDE SEQUENCE [LARGE SCALE GENOMIC DNA]</scope>
    <source>
        <strain evidence="2 3">GY16</strain>
    </source>
</reference>
<dbReference type="EMBL" id="CP045096">
    <property type="protein sequence ID" value="QFR03114.1"/>
    <property type="molecule type" value="Genomic_DNA"/>
</dbReference>
<dbReference type="Proteomes" id="UP000327294">
    <property type="component" value="Chromosome"/>
</dbReference>
<accession>A0A5P8KIB8</accession>
<evidence type="ECO:0000313" key="2">
    <source>
        <dbReference type="EMBL" id="QFR03114.1"/>
    </source>
</evidence>
<sequence length="111" mass="11966">MDEQGGRLVLKEGGAFTSARICGDFDDNDDDGFDDVASPTPGAGTWEHSTSNVTGEDDRVSTVHLTFTPGGVWGQYEARGTSKNPVLWAYIGDPDEGRLCVLERADDRGKE</sequence>
<protein>
    <submittedName>
        <fullName evidence="2">Uncharacterized protein</fullName>
    </submittedName>
</protein>
<name>A0A5P8KIB8_9ACTN</name>
<evidence type="ECO:0000256" key="1">
    <source>
        <dbReference type="SAM" id="MobiDB-lite"/>
    </source>
</evidence>
<feature type="region of interest" description="Disordered" evidence="1">
    <location>
        <begin position="30"/>
        <end position="57"/>
    </location>
</feature>
<evidence type="ECO:0000313" key="3">
    <source>
        <dbReference type="Proteomes" id="UP000327294"/>
    </source>
</evidence>
<proteinExistence type="predicted"/>
<gene>
    <name evidence="2" type="ORF">F9278_40125</name>
</gene>
<dbReference type="AlphaFoldDB" id="A0A5P8KIB8"/>
<organism evidence="2 3">
    <name type="scientific">Streptomyces phaeolivaceus</name>
    <dbReference type="NCBI Taxonomy" id="2653200"/>
    <lineage>
        <taxon>Bacteria</taxon>
        <taxon>Bacillati</taxon>
        <taxon>Actinomycetota</taxon>
        <taxon>Actinomycetes</taxon>
        <taxon>Kitasatosporales</taxon>
        <taxon>Streptomycetaceae</taxon>
        <taxon>Streptomyces</taxon>
    </lineage>
</organism>